<sequence>MENDSIRSSGADTLVEIWIEGKLRSVCISQQAIGAYVGFEKASGMSDRDRSEFVRAHLPLIVSAAKAKLLESNLAADNVVIDVDDLPRDDGAKGNRRKAERRKTDRRRSNQPRGALPDRRRSDRRQGERRSPPPKQD</sequence>
<evidence type="ECO:0000313" key="3">
    <source>
        <dbReference type="Proteomes" id="UP001500827"/>
    </source>
</evidence>
<accession>A0ABP7KRS0</accession>
<dbReference type="Proteomes" id="UP001500827">
    <property type="component" value="Unassembled WGS sequence"/>
</dbReference>
<gene>
    <name evidence="2" type="ORF">GCM10022276_01730</name>
</gene>
<evidence type="ECO:0000313" key="2">
    <source>
        <dbReference type="EMBL" id="GAA3886341.1"/>
    </source>
</evidence>
<name>A0ABP7KRS0_9SPHN</name>
<comment type="caution">
    <text evidence="2">The sequence shown here is derived from an EMBL/GenBank/DDBJ whole genome shotgun (WGS) entry which is preliminary data.</text>
</comment>
<evidence type="ECO:0008006" key="4">
    <source>
        <dbReference type="Google" id="ProtNLM"/>
    </source>
</evidence>
<proteinExistence type="predicted"/>
<protein>
    <recommendedName>
        <fullName evidence="4">DUF1488 family protein</fullName>
    </recommendedName>
</protein>
<organism evidence="2 3">
    <name type="scientific">Sphingomonas limnosediminicola</name>
    <dbReference type="NCBI Taxonomy" id="940133"/>
    <lineage>
        <taxon>Bacteria</taxon>
        <taxon>Pseudomonadati</taxon>
        <taxon>Pseudomonadota</taxon>
        <taxon>Alphaproteobacteria</taxon>
        <taxon>Sphingomonadales</taxon>
        <taxon>Sphingomonadaceae</taxon>
        <taxon>Sphingomonas</taxon>
    </lineage>
</organism>
<keyword evidence="3" id="KW-1185">Reference proteome</keyword>
<evidence type="ECO:0000256" key="1">
    <source>
        <dbReference type="SAM" id="MobiDB-lite"/>
    </source>
</evidence>
<dbReference type="EMBL" id="BAABBM010000001">
    <property type="protein sequence ID" value="GAA3886341.1"/>
    <property type="molecule type" value="Genomic_DNA"/>
</dbReference>
<dbReference type="RefSeq" id="WP_344697804.1">
    <property type="nucleotide sequence ID" value="NZ_BAABBM010000001.1"/>
</dbReference>
<reference evidence="3" key="1">
    <citation type="journal article" date="2019" name="Int. J. Syst. Evol. Microbiol.">
        <title>The Global Catalogue of Microorganisms (GCM) 10K type strain sequencing project: providing services to taxonomists for standard genome sequencing and annotation.</title>
        <authorList>
            <consortium name="The Broad Institute Genomics Platform"/>
            <consortium name="The Broad Institute Genome Sequencing Center for Infectious Disease"/>
            <person name="Wu L."/>
            <person name="Ma J."/>
        </authorList>
    </citation>
    <scope>NUCLEOTIDE SEQUENCE [LARGE SCALE GENOMIC DNA]</scope>
    <source>
        <strain evidence="3">JCM 17543</strain>
    </source>
</reference>
<feature type="compositionally biased region" description="Basic residues" evidence="1">
    <location>
        <begin position="94"/>
        <end position="110"/>
    </location>
</feature>
<feature type="region of interest" description="Disordered" evidence="1">
    <location>
        <begin position="84"/>
        <end position="137"/>
    </location>
</feature>
<feature type="compositionally biased region" description="Basic and acidic residues" evidence="1">
    <location>
        <begin position="116"/>
        <end position="137"/>
    </location>
</feature>